<organism evidence="6 7">
    <name type="scientific">Syncephalis pseudoplumigaleata</name>
    <dbReference type="NCBI Taxonomy" id="1712513"/>
    <lineage>
        <taxon>Eukaryota</taxon>
        <taxon>Fungi</taxon>
        <taxon>Fungi incertae sedis</taxon>
        <taxon>Zoopagomycota</taxon>
        <taxon>Zoopagomycotina</taxon>
        <taxon>Zoopagomycetes</taxon>
        <taxon>Zoopagales</taxon>
        <taxon>Piptocephalidaceae</taxon>
        <taxon>Syncephalis</taxon>
    </lineage>
</organism>
<dbReference type="InterPro" id="IPR019775">
    <property type="entry name" value="WD40_repeat_CS"/>
</dbReference>
<dbReference type="GO" id="GO:0006406">
    <property type="term" value="P:mRNA export from nucleus"/>
    <property type="evidence" value="ECO:0007669"/>
    <property type="project" value="InterPro"/>
</dbReference>
<sequence>LKGHTDTVDQLCWSPTDLDRLATASGDKTVRIWDARTTRCVRIIPTDGENINICWSPDGKHIAVGNKDDVVTFIDTSTYNVIHKTTKQEYEINEIGWNKSGDQFFLTTNYGQIKVLSYPELNEVTKLSAHTSNCYCLDFDSSGRYMATGSADAIVSLWDLTEYLCVNTFCELEWPVRTISFTHDGQFLASASEDKFIHIASTRLPLDGTACSSTLHCLYAYM</sequence>
<dbReference type="InterPro" id="IPR015943">
    <property type="entry name" value="WD40/YVTN_repeat-like_dom_sf"/>
</dbReference>
<evidence type="ECO:0000256" key="4">
    <source>
        <dbReference type="PROSITE-ProRule" id="PRU00221"/>
    </source>
</evidence>
<keyword evidence="1 4" id="KW-0853">WD repeat</keyword>
<dbReference type="InterPro" id="IPR040132">
    <property type="entry name" value="Tex1/THOC3"/>
</dbReference>
<gene>
    <name evidence="6" type="ORF">SYNPS1DRAFT_14440</name>
</gene>
<dbReference type="InterPro" id="IPR001680">
    <property type="entry name" value="WD40_rpt"/>
</dbReference>
<evidence type="ECO:0000256" key="3">
    <source>
        <dbReference type="ARBA" id="ARBA00046343"/>
    </source>
</evidence>
<dbReference type="PANTHER" id="PTHR22839:SF0">
    <property type="entry name" value="THO COMPLEX SUBUNIT 3"/>
    <property type="match status" value="1"/>
</dbReference>
<keyword evidence="7" id="KW-1185">Reference proteome</keyword>
<dbReference type="AlphaFoldDB" id="A0A4P9Z379"/>
<feature type="repeat" description="WD" evidence="4">
    <location>
        <begin position="1"/>
        <end position="43"/>
    </location>
</feature>
<evidence type="ECO:0000256" key="1">
    <source>
        <dbReference type="ARBA" id="ARBA00022574"/>
    </source>
</evidence>
<accession>A0A4P9Z379</accession>
<dbReference type="SMART" id="SM00320">
    <property type="entry name" value="WD40"/>
    <property type="match status" value="4"/>
</dbReference>
<keyword evidence="2" id="KW-0677">Repeat</keyword>
<comment type="similarity">
    <text evidence="3">Belongs to the THOC3 family.</text>
</comment>
<evidence type="ECO:0000313" key="7">
    <source>
        <dbReference type="Proteomes" id="UP000278143"/>
    </source>
</evidence>
<dbReference type="Pfam" id="PF12894">
    <property type="entry name" value="ANAPC4_WD40"/>
    <property type="match status" value="1"/>
</dbReference>
<dbReference type="SUPFAM" id="SSF50978">
    <property type="entry name" value="WD40 repeat-like"/>
    <property type="match status" value="1"/>
</dbReference>
<protein>
    <submittedName>
        <fullName evidence="6">WD40-repeat-containing domain protein</fullName>
    </submittedName>
</protein>
<evidence type="ECO:0000313" key="6">
    <source>
        <dbReference type="EMBL" id="RKP26251.1"/>
    </source>
</evidence>
<dbReference type="Proteomes" id="UP000278143">
    <property type="component" value="Unassembled WGS sequence"/>
</dbReference>
<dbReference type="PROSITE" id="PS00678">
    <property type="entry name" value="WD_REPEATS_1"/>
    <property type="match status" value="2"/>
</dbReference>
<dbReference type="EMBL" id="KZ989472">
    <property type="protein sequence ID" value="RKP26251.1"/>
    <property type="molecule type" value="Genomic_DNA"/>
</dbReference>
<dbReference type="PANTHER" id="PTHR22839">
    <property type="entry name" value="THO COMPLEX SUBUNIT 3 THO3"/>
    <property type="match status" value="1"/>
</dbReference>
<feature type="non-terminal residue" evidence="6">
    <location>
        <position position="1"/>
    </location>
</feature>
<dbReference type="PROSITE" id="PS50082">
    <property type="entry name" value="WD_REPEATS_2"/>
    <property type="match status" value="2"/>
</dbReference>
<dbReference type="PROSITE" id="PS50294">
    <property type="entry name" value="WD_REPEATS_REGION"/>
    <property type="match status" value="2"/>
</dbReference>
<dbReference type="Pfam" id="PF00400">
    <property type="entry name" value="WD40"/>
    <property type="match status" value="3"/>
</dbReference>
<dbReference type="InterPro" id="IPR024977">
    <property type="entry name" value="Apc4-like_WD40_dom"/>
</dbReference>
<proteinExistence type="inferred from homology"/>
<dbReference type="OrthoDB" id="340259at2759"/>
<dbReference type="GO" id="GO:0000445">
    <property type="term" value="C:THO complex part of transcription export complex"/>
    <property type="evidence" value="ECO:0007669"/>
    <property type="project" value="TreeGrafter"/>
</dbReference>
<dbReference type="InterPro" id="IPR036322">
    <property type="entry name" value="WD40_repeat_dom_sf"/>
</dbReference>
<evidence type="ECO:0000256" key="2">
    <source>
        <dbReference type="ARBA" id="ARBA00022737"/>
    </source>
</evidence>
<reference evidence="7" key="1">
    <citation type="journal article" date="2018" name="Nat. Microbiol.">
        <title>Leveraging single-cell genomics to expand the fungal tree of life.</title>
        <authorList>
            <person name="Ahrendt S.R."/>
            <person name="Quandt C.A."/>
            <person name="Ciobanu D."/>
            <person name="Clum A."/>
            <person name="Salamov A."/>
            <person name="Andreopoulos B."/>
            <person name="Cheng J.F."/>
            <person name="Woyke T."/>
            <person name="Pelin A."/>
            <person name="Henrissat B."/>
            <person name="Reynolds N.K."/>
            <person name="Benny G.L."/>
            <person name="Smith M.E."/>
            <person name="James T.Y."/>
            <person name="Grigoriev I.V."/>
        </authorList>
    </citation>
    <scope>NUCLEOTIDE SEQUENCE [LARGE SCALE GENOMIC DNA]</scope>
    <source>
        <strain evidence="7">Benny S71-1</strain>
    </source>
</reference>
<feature type="domain" description="Anaphase-promoting complex subunit 4-like WD40" evidence="5">
    <location>
        <begin position="52"/>
        <end position="99"/>
    </location>
</feature>
<dbReference type="Gene3D" id="2.130.10.10">
    <property type="entry name" value="YVTN repeat-like/Quinoprotein amine dehydrogenase"/>
    <property type="match status" value="2"/>
</dbReference>
<evidence type="ECO:0000259" key="5">
    <source>
        <dbReference type="Pfam" id="PF12894"/>
    </source>
</evidence>
<name>A0A4P9Z379_9FUNG</name>
<feature type="repeat" description="WD" evidence="4">
    <location>
        <begin position="127"/>
        <end position="168"/>
    </location>
</feature>